<dbReference type="GO" id="GO:0030431">
    <property type="term" value="P:sleep"/>
    <property type="evidence" value="ECO:0007669"/>
    <property type="project" value="InterPro"/>
</dbReference>
<evidence type="ECO:0000256" key="1">
    <source>
        <dbReference type="ARBA" id="ARBA00022729"/>
    </source>
</evidence>
<protein>
    <recommendedName>
        <fullName evidence="7">Protein sleepless</fullName>
    </recommendedName>
</protein>
<keyword evidence="3" id="KW-1133">Transmembrane helix</keyword>
<dbReference type="PANTHER" id="PTHR38332:SF2">
    <property type="entry name" value="PROTEIN QUIVER"/>
    <property type="match status" value="1"/>
</dbReference>
<keyword evidence="6" id="KW-1185">Reference proteome</keyword>
<keyword evidence="3" id="KW-0472">Membrane</keyword>
<evidence type="ECO:0000256" key="2">
    <source>
        <dbReference type="ARBA" id="ARBA00023180"/>
    </source>
</evidence>
<feature type="chain" id="PRO_5019387926" description="Protein sleepless" evidence="4">
    <location>
        <begin position="18"/>
        <end position="165"/>
    </location>
</feature>
<keyword evidence="3" id="KW-0812">Transmembrane</keyword>
<name>A0A433U739_ELYCH</name>
<feature type="signal peptide" evidence="4">
    <location>
        <begin position="1"/>
        <end position="17"/>
    </location>
</feature>
<dbReference type="Pfam" id="PF17064">
    <property type="entry name" value="QVR"/>
    <property type="match status" value="1"/>
</dbReference>
<feature type="transmembrane region" description="Helical" evidence="3">
    <location>
        <begin position="142"/>
        <end position="162"/>
    </location>
</feature>
<organism evidence="5 6">
    <name type="scientific">Elysia chlorotica</name>
    <name type="common">Eastern emerald elysia</name>
    <name type="synonym">Sea slug</name>
    <dbReference type="NCBI Taxonomy" id="188477"/>
    <lineage>
        <taxon>Eukaryota</taxon>
        <taxon>Metazoa</taxon>
        <taxon>Spiralia</taxon>
        <taxon>Lophotrochozoa</taxon>
        <taxon>Mollusca</taxon>
        <taxon>Gastropoda</taxon>
        <taxon>Heterobranchia</taxon>
        <taxon>Euthyneura</taxon>
        <taxon>Panpulmonata</taxon>
        <taxon>Sacoglossa</taxon>
        <taxon>Placobranchoidea</taxon>
        <taxon>Plakobranchidae</taxon>
        <taxon>Elysia</taxon>
    </lineage>
</organism>
<dbReference type="EMBL" id="RQTK01000054">
    <property type="protein sequence ID" value="RUS89498.1"/>
    <property type="molecule type" value="Genomic_DNA"/>
</dbReference>
<evidence type="ECO:0000313" key="5">
    <source>
        <dbReference type="EMBL" id="RUS89498.1"/>
    </source>
</evidence>
<keyword evidence="1 4" id="KW-0732">Signal</keyword>
<dbReference type="Proteomes" id="UP000271974">
    <property type="component" value="Unassembled WGS sequence"/>
</dbReference>
<evidence type="ECO:0000256" key="3">
    <source>
        <dbReference type="SAM" id="Phobius"/>
    </source>
</evidence>
<dbReference type="AlphaFoldDB" id="A0A433U739"/>
<evidence type="ECO:0000313" key="6">
    <source>
        <dbReference type="Proteomes" id="UP000271974"/>
    </source>
</evidence>
<evidence type="ECO:0008006" key="7">
    <source>
        <dbReference type="Google" id="ProtNLM"/>
    </source>
</evidence>
<dbReference type="GO" id="GO:0032222">
    <property type="term" value="P:regulation of synaptic transmission, cholinergic"/>
    <property type="evidence" value="ECO:0007669"/>
    <property type="project" value="InterPro"/>
</dbReference>
<comment type="caution">
    <text evidence="5">The sequence shown here is derived from an EMBL/GenBank/DDBJ whole genome shotgun (WGS) entry which is preliminary data.</text>
</comment>
<dbReference type="InterPro" id="IPR031424">
    <property type="entry name" value="QVR-like"/>
</dbReference>
<dbReference type="PANTHER" id="PTHR38332">
    <property type="entry name" value="PROTEIN CBG11604"/>
    <property type="match status" value="1"/>
</dbReference>
<accession>A0A433U739</accession>
<dbReference type="OrthoDB" id="75169at2759"/>
<reference evidence="5 6" key="1">
    <citation type="submission" date="2019-01" db="EMBL/GenBank/DDBJ databases">
        <title>A draft genome assembly of the solar-powered sea slug Elysia chlorotica.</title>
        <authorList>
            <person name="Cai H."/>
            <person name="Li Q."/>
            <person name="Fang X."/>
            <person name="Li J."/>
            <person name="Curtis N.E."/>
            <person name="Altenburger A."/>
            <person name="Shibata T."/>
            <person name="Feng M."/>
            <person name="Maeda T."/>
            <person name="Schwartz J.A."/>
            <person name="Shigenobu S."/>
            <person name="Lundholm N."/>
            <person name="Nishiyama T."/>
            <person name="Yang H."/>
            <person name="Hasebe M."/>
            <person name="Li S."/>
            <person name="Pierce S.K."/>
            <person name="Wang J."/>
        </authorList>
    </citation>
    <scope>NUCLEOTIDE SEQUENCE [LARGE SCALE GENOMIC DNA]</scope>
    <source>
        <strain evidence="5">EC2010</strain>
        <tissue evidence="5">Whole organism of an adult</tissue>
    </source>
</reference>
<gene>
    <name evidence="5" type="ORF">EGW08_002731</name>
</gene>
<keyword evidence="2" id="KW-0325">Glycoprotein</keyword>
<sequence length="165" mass="18527">MTSFETVFLLFTTLINASLQKYTKHQHGVGCYECHSINGSDVHCGDPFHPAHNVNRYIPRCEQGIGTRIGKFPARYCTKIKGTNLVTNEVLIVRSCSMHPLDNTCGLFKFENTRYSGCLMSCNRDACNTAPHKAGFSPGYKLQITLTFIAVCLSLLTYFPFFELL</sequence>
<proteinExistence type="predicted"/>
<evidence type="ECO:0000256" key="4">
    <source>
        <dbReference type="SAM" id="SignalP"/>
    </source>
</evidence>